<evidence type="ECO:0000259" key="6">
    <source>
        <dbReference type="Pfam" id="PF15469"/>
    </source>
</evidence>
<keyword evidence="2 4" id="KW-0813">Transport</keyword>
<evidence type="ECO:0000256" key="3">
    <source>
        <dbReference type="ARBA" id="ARBA00022483"/>
    </source>
</evidence>
<reference evidence="7 8" key="1">
    <citation type="submission" date="2020-01" db="EMBL/GenBank/DDBJ databases">
        <authorList>
            <person name="Gupta K D."/>
        </authorList>
    </citation>
    <scope>NUCLEOTIDE SEQUENCE [LARGE SCALE GENOMIC DNA]</scope>
</reference>
<dbReference type="PANTHER" id="PTHR13043">
    <property type="entry name" value="EXOCYST COMPLEX COMPONENT SEC5"/>
    <property type="match status" value="1"/>
</dbReference>
<dbReference type="Pfam" id="PF15469">
    <property type="entry name" value="Sec5"/>
    <property type="match status" value="1"/>
</dbReference>
<keyword evidence="8" id="KW-1185">Reference proteome</keyword>
<dbReference type="OrthoDB" id="26242at2759"/>
<accession>A0A8S0WFW7</accession>
<dbReference type="GO" id="GO:0006893">
    <property type="term" value="P:Golgi to plasma membrane transport"/>
    <property type="evidence" value="ECO:0007669"/>
    <property type="project" value="UniProtKB-UniRule"/>
</dbReference>
<evidence type="ECO:0000313" key="7">
    <source>
        <dbReference type="EMBL" id="CAA7268400.1"/>
    </source>
</evidence>
<dbReference type="InterPro" id="IPR029175">
    <property type="entry name" value="EXOC2/Sec5"/>
</dbReference>
<keyword evidence="3 4" id="KW-0268">Exocytosis</keyword>
<comment type="similarity">
    <text evidence="1 4">Belongs to the SEC5 family.</text>
</comment>
<evidence type="ECO:0000256" key="2">
    <source>
        <dbReference type="ARBA" id="ARBA00022448"/>
    </source>
</evidence>
<comment type="function">
    <text evidence="4">Component of the exocyst complex involved in the docking of exocytic vesicles with fusion sites on the plasma membrane.</text>
</comment>
<name>A0A8S0WFW7_CYCAE</name>
<evidence type="ECO:0000256" key="5">
    <source>
        <dbReference type="SAM" id="MobiDB-lite"/>
    </source>
</evidence>
<dbReference type="AlphaFoldDB" id="A0A8S0WFW7"/>
<evidence type="ECO:0000256" key="1">
    <source>
        <dbReference type="ARBA" id="ARBA00010578"/>
    </source>
</evidence>
<dbReference type="Proteomes" id="UP000467700">
    <property type="component" value="Unassembled WGS sequence"/>
</dbReference>
<dbReference type="PANTHER" id="PTHR13043:SF1">
    <property type="entry name" value="EXOCYST COMPLEX COMPONENT 2"/>
    <property type="match status" value="1"/>
</dbReference>
<feature type="compositionally biased region" description="Basic and acidic residues" evidence="5">
    <location>
        <begin position="934"/>
        <end position="943"/>
    </location>
</feature>
<dbReference type="GO" id="GO:0006887">
    <property type="term" value="P:exocytosis"/>
    <property type="evidence" value="ECO:0007669"/>
    <property type="project" value="UniProtKB-KW"/>
</dbReference>
<feature type="compositionally biased region" description="Basic and acidic residues" evidence="5">
    <location>
        <begin position="889"/>
        <end position="907"/>
    </location>
</feature>
<dbReference type="GO" id="GO:0015031">
    <property type="term" value="P:protein transport"/>
    <property type="evidence" value="ECO:0007669"/>
    <property type="project" value="UniProtKB-KW"/>
</dbReference>
<gene>
    <name evidence="7" type="ORF">AAE3_LOCUS10783</name>
</gene>
<dbReference type="InterPro" id="IPR039481">
    <property type="entry name" value="EXOC2/Sec5_N_dom"/>
</dbReference>
<protein>
    <recommendedName>
        <fullName evidence="4">Exocyst complex component SEC5</fullName>
    </recommendedName>
</protein>
<dbReference type="EMBL" id="CACVBS010000068">
    <property type="protein sequence ID" value="CAA7268400.1"/>
    <property type="molecule type" value="Genomic_DNA"/>
</dbReference>
<feature type="region of interest" description="Disordered" evidence="5">
    <location>
        <begin position="889"/>
        <end position="943"/>
    </location>
</feature>
<proteinExistence type="inferred from homology"/>
<comment type="subunit">
    <text evidence="4">Component of the exocyst complex.</text>
</comment>
<comment type="caution">
    <text evidence="7">The sequence shown here is derived from an EMBL/GenBank/DDBJ whole genome shotgun (WGS) entry which is preliminary data.</text>
</comment>
<evidence type="ECO:0000256" key="4">
    <source>
        <dbReference type="RuleBase" id="RU365069"/>
    </source>
</evidence>
<organism evidence="7 8">
    <name type="scientific">Cyclocybe aegerita</name>
    <name type="common">Black poplar mushroom</name>
    <name type="synonym">Agrocybe aegerita</name>
    <dbReference type="NCBI Taxonomy" id="1973307"/>
    <lineage>
        <taxon>Eukaryota</taxon>
        <taxon>Fungi</taxon>
        <taxon>Dikarya</taxon>
        <taxon>Basidiomycota</taxon>
        <taxon>Agaricomycotina</taxon>
        <taxon>Agaricomycetes</taxon>
        <taxon>Agaricomycetidae</taxon>
        <taxon>Agaricales</taxon>
        <taxon>Agaricineae</taxon>
        <taxon>Bolbitiaceae</taxon>
        <taxon>Cyclocybe</taxon>
    </lineage>
</organism>
<evidence type="ECO:0000313" key="8">
    <source>
        <dbReference type="Proteomes" id="UP000467700"/>
    </source>
</evidence>
<dbReference type="GO" id="GO:0000145">
    <property type="term" value="C:exocyst"/>
    <property type="evidence" value="ECO:0007669"/>
    <property type="project" value="UniProtKB-UniRule"/>
</dbReference>
<keyword evidence="4" id="KW-0653">Protein transport</keyword>
<feature type="domain" description="Exocyst complex component EXOC2/Sec5 N-terminal" evidence="6">
    <location>
        <begin position="59"/>
        <end position="883"/>
    </location>
</feature>
<feature type="compositionally biased region" description="Polar residues" evidence="5">
    <location>
        <begin position="909"/>
        <end position="921"/>
    </location>
</feature>
<sequence length="943" mass="104823">MPRLNFDIDEATILKTYKIGSLEPTKWEVVDHDFDDETVASSFLSPNAIAGEVREKEASDPLGLGTTQNAADLDMETKAAVIITSKTFDPAAYLSFAHPNATYQDLAYGIAHLQSSIEARSEALRVLVENNFDRFVAVKASTDGLYEDMKAGLLASETDYASKPLRRHLKGGVQKANQIFLPVLETASKAQKLRSTLGVFERSKFFFNLPSFIMESTDAGRYELALRDYKKGKYLLENRPGQLLPIGPTKDEPTSVAAQQRQKRVLNKVWTSVEKAMAEMRKVLVKQLEDGTRSVEEQEKTIEMLLEFQSGDDPVWTYLDSHHTHIMNQMSSAHRASVATIEEILEASRIKRGNMTLESSLEMQLQTAMRHLEDRQVDVVIATSAAEPAWLAVLDLVRYISEAISSSLPNFWRISKNFIDGKYKKPTNTSSGSRRSPSQCQTMAFDIVKLYISLISQTFVLSDMVVMTSPSNAATYTHPPLLPVDSHSPSTAHYLHKILGEVQECVNEINALEISSDVSNGLKSLIESLKWRLEDVLVNAWLRDARMFYHLESWTVSREEPSATHYLSKFEMFQRHLTTSAYKIAAGADLPSSLSSSKSSRQPAVAQVFITKISRAFLDALYALLDGLVLLASQESPILCKRPSFKGTENAMEMRLHELLDLKDGNVRLLLVISNLKHLGRAVIPGMLVQVEAAFGITLADDRATLTGVVDELDKTLFDEYVKPRAKVLTDILREAVSGPAIDWYRAPQPTAVRPYVLGIMNYLVEVHAQVCNVASNLLDRTLNALLDELVAEAGRCFSQIKRFGTGGLLIAVMELTFISKSLGHYGPETAAGKFLEDLYTHKITQAYAPSAKETQEFKVAFEAMQKALGDARRATAVQFLCFRQAKEKGASSDSRKDTKDRDRDQDSMTSTRAGVTTTPSRRGENGMGGGPKESGRSRSRNE</sequence>